<evidence type="ECO:0000259" key="2">
    <source>
        <dbReference type="SMART" id="SM00743"/>
    </source>
</evidence>
<dbReference type="PANTHER" id="PTHR36805">
    <property type="entry name" value="AGENET DOMAIN-CONTAINING PROTEIN"/>
    <property type="match status" value="1"/>
</dbReference>
<keyword evidence="4" id="KW-1185">Reference proteome</keyword>
<evidence type="ECO:0000313" key="4">
    <source>
        <dbReference type="Proteomes" id="UP000516437"/>
    </source>
</evidence>
<proteinExistence type="predicted"/>
<dbReference type="OrthoDB" id="1894168at2759"/>
<dbReference type="SMART" id="SM00743">
    <property type="entry name" value="Agenet"/>
    <property type="match status" value="1"/>
</dbReference>
<comment type="caution">
    <text evidence="3">The sequence shown here is derived from an EMBL/GenBank/DDBJ whole genome shotgun (WGS) entry which is preliminary data.</text>
</comment>
<evidence type="ECO:0000256" key="1">
    <source>
        <dbReference type="SAM" id="MobiDB-lite"/>
    </source>
</evidence>
<feature type="compositionally biased region" description="Polar residues" evidence="1">
    <location>
        <begin position="229"/>
        <end position="242"/>
    </location>
</feature>
<organism evidence="3 4">
    <name type="scientific">Morella rubra</name>
    <name type="common">Chinese bayberry</name>
    <dbReference type="NCBI Taxonomy" id="262757"/>
    <lineage>
        <taxon>Eukaryota</taxon>
        <taxon>Viridiplantae</taxon>
        <taxon>Streptophyta</taxon>
        <taxon>Embryophyta</taxon>
        <taxon>Tracheophyta</taxon>
        <taxon>Spermatophyta</taxon>
        <taxon>Magnoliopsida</taxon>
        <taxon>eudicotyledons</taxon>
        <taxon>Gunneridae</taxon>
        <taxon>Pentapetalae</taxon>
        <taxon>rosids</taxon>
        <taxon>fabids</taxon>
        <taxon>Fagales</taxon>
        <taxon>Myricaceae</taxon>
        <taxon>Morella</taxon>
    </lineage>
</organism>
<reference evidence="3 4" key="1">
    <citation type="journal article" date="2019" name="Plant Biotechnol. J.">
        <title>The red bayberry genome and genetic basis of sex determination.</title>
        <authorList>
            <person name="Jia H.M."/>
            <person name="Jia H.J."/>
            <person name="Cai Q.L."/>
            <person name="Wang Y."/>
            <person name="Zhao H.B."/>
            <person name="Yang W.F."/>
            <person name="Wang G.Y."/>
            <person name="Li Y.H."/>
            <person name="Zhan D.L."/>
            <person name="Shen Y.T."/>
            <person name="Niu Q.F."/>
            <person name="Chang L."/>
            <person name="Qiu J."/>
            <person name="Zhao L."/>
            <person name="Xie H.B."/>
            <person name="Fu W.Y."/>
            <person name="Jin J."/>
            <person name="Li X.W."/>
            <person name="Jiao Y."/>
            <person name="Zhou C.C."/>
            <person name="Tu T."/>
            <person name="Chai C.Y."/>
            <person name="Gao J.L."/>
            <person name="Fan L.J."/>
            <person name="van de Weg E."/>
            <person name="Wang J.Y."/>
            <person name="Gao Z.S."/>
        </authorList>
    </citation>
    <scope>NUCLEOTIDE SEQUENCE [LARGE SCALE GENOMIC DNA]</scope>
    <source>
        <tissue evidence="3">Leaves</tissue>
    </source>
</reference>
<accession>A0A6A1W8L2</accession>
<evidence type="ECO:0000313" key="3">
    <source>
        <dbReference type="EMBL" id="KAB1219130.1"/>
    </source>
</evidence>
<dbReference type="InterPro" id="IPR014002">
    <property type="entry name" value="Agenet_dom_plant"/>
</dbReference>
<feature type="region of interest" description="Disordered" evidence="1">
    <location>
        <begin position="229"/>
        <end position="262"/>
    </location>
</feature>
<dbReference type="PANTHER" id="PTHR36805:SF7">
    <property type="entry name" value="AGENET DOMAIN-CONTAINING PROTEIN"/>
    <property type="match status" value="1"/>
</dbReference>
<dbReference type="Proteomes" id="UP000516437">
    <property type="component" value="Chromosome 3"/>
</dbReference>
<sequence>MGHALEYVDFPDEKIEWIQLHQKRSKSKVRKWQLMVRPHFPPIYHESQMPDVNTISEVVVIVCDAWKVGNMVDWWADGCYWSARVTELLGDEKLMIELLPPPLGEGSSYEASSKDLRPSLDWTPENGWTVPIPVGNGSGCPCAWLIKPFNQGDLMVHIDDKGSKGVEAAARASLECSVSLSSHISASSLKSPDGLERMTKRPLSVIASKEIQTSGTNLELDTGTNGIGKTSCSDSVSSSQIRDASADMVGTTGGKGKTNNSESLKKMKADGSISLNSMSSDTVESAVVDLEELVNRIKRIRGLLEFGKRLPNTMQNPWKFLEHRASSSPK</sequence>
<name>A0A6A1W8L2_9ROSI</name>
<feature type="domain" description="Agenet" evidence="2">
    <location>
        <begin position="64"/>
        <end position="124"/>
    </location>
</feature>
<dbReference type="AlphaFoldDB" id="A0A6A1W8L2"/>
<dbReference type="EMBL" id="RXIC02000021">
    <property type="protein sequence ID" value="KAB1219130.1"/>
    <property type="molecule type" value="Genomic_DNA"/>
</dbReference>
<gene>
    <name evidence="3" type="ORF">CJ030_MR3G008403</name>
</gene>
<protein>
    <recommendedName>
        <fullName evidence="2">Agenet domain-containing protein</fullName>
    </recommendedName>
</protein>